<dbReference type="Proteomes" id="UP000828678">
    <property type="component" value="Segment"/>
</dbReference>
<accession>A0AAE7X216</accession>
<evidence type="ECO:0000256" key="1">
    <source>
        <dbReference type="SAM" id="MobiDB-lite"/>
    </source>
</evidence>
<organism evidence="2 3">
    <name type="scientific">Erwinia phage AH03</name>
    <dbReference type="NCBI Taxonomy" id="2869568"/>
    <lineage>
        <taxon>Viruses</taxon>
        <taxon>Duplodnaviria</taxon>
        <taxon>Heunggongvirae</taxon>
        <taxon>Uroviricota</taxon>
        <taxon>Caudoviricetes</taxon>
        <taxon>Ahotrevirus</taxon>
        <taxon>Ahotrevirus AH03</taxon>
    </lineage>
</organism>
<name>A0AAE7X216_9CAUD</name>
<reference evidence="2" key="1">
    <citation type="submission" date="2021-07" db="EMBL/GenBank/DDBJ databases">
        <authorList>
            <person name="Roth S.J."/>
            <person name="Krukonis G.P."/>
            <person name="Delesalle V.A."/>
        </authorList>
    </citation>
    <scope>NUCLEOTIDE SEQUENCE</scope>
</reference>
<proteinExistence type="predicted"/>
<gene>
    <name evidence="2" type="primary">39</name>
    <name evidence="2" type="ORF">AH03_39</name>
</gene>
<evidence type="ECO:0000313" key="2">
    <source>
        <dbReference type="EMBL" id="QZA70452.1"/>
    </source>
</evidence>
<sequence>MVKSLLKLPVILNFINGPLPSEGDKKAAEKYDGKAKVVYRNAHHVQDGDSLEKCDGVMGAVPPRYKERYSTADDAVKFYESEKKELSDKVGDDAVPNQSVTNVDSVAEPLVKQTPTTDKKAASVWKAGK</sequence>
<keyword evidence="3" id="KW-1185">Reference proteome</keyword>
<evidence type="ECO:0000313" key="3">
    <source>
        <dbReference type="Proteomes" id="UP000828678"/>
    </source>
</evidence>
<dbReference type="EMBL" id="MZ501266">
    <property type="protein sequence ID" value="QZA70452.1"/>
    <property type="molecule type" value="Genomic_DNA"/>
</dbReference>
<protein>
    <submittedName>
        <fullName evidence="2">Uncharacterized protein</fullName>
    </submittedName>
</protein>
<feature type="region of interest" description="Disordered" evidence="1">
    <location>
        <begin position="87"/>
        <end position="129"/>
    </location>
</feature>